<name>A0A9P7QUF0_9PEZI</name>
<proteinExistence type="predicted"/>
<evidence type="ECO:0000256" key="1">
    <source>
        <dbReference type="SAM" id="MobiDB-lite"/>
    </source>
</evidence>
<sequence length="139" mass="15245">MNRTIADIHRNRTQSSEGRGACFISPEKAAPRPTPCPKAPNALAISKLPALSPSSPCPPVLQKTFAKVLGERLAGMHEMPLDATRCDPEKLFHHTQLYQDHALCIHAIGRKQSHCTYSTSVAPFNVDLALPCRLVVLLR</sequence>
<protein>
    <submittedName>
        <fullName evidence="2">Uncharacterized protein</fullName>
    </submittedName>
</protein>
<accession>A0A9P7QUF0</accession>
<keyword evidence="3" id="KW-1185">Reference proteome</keyword>
<comment type="caution">
    <text evidence="2">The sequence shown here is derived from an EMBL/GenBank/DDBJ whole genome shotgun (WGS) entry which is preliminary data.</text>
</comment>
<gene>
    <name evidence="2" type="ORF">JMJ77_011536</name>
</gene>
<dbReference type="Proteomes" id="UP000699042">
    <property type="component" value="Unassembled WGS sequence"/>
</dbReference>
<reference evidence="2" key="1">
    <citation type="submission" date="2021-05" db="EMBL/GenBank/DDBJ databases">
        <title>Comparative genomics of three Colletotrichum scovillei strains and genetic complementation revealed genes involved fungal growth and virulence on chili pepper.</title>
        <authorList>
            <person name="Hsieh D.-K."/>
            <person name="Chuang S.-C."/>
            <person name="Chen C.-Y."/>
            <person name="Chao Y.-T."/>
            <person name="Lu M.-Y.J."/>
            <person name="Lee M.-H."/>
            <person name="Shih M.-C."/>
        </authorList>
    </citation>
    <scope>NUCLEOTIDE SEQUENCE</scope>
    <source>
        <strain evidence="2">Coll-153</strain>
    </source>
</reference>
<dbReference type="EMBL" id="JAESDN010000011">
    <property type="protein sequence ID" value="KAG7043714.1"/>
    <property type="molecule type" value="Genomic_DNA"/>
</dbReference>
<evidence type="ECO:0000313" key="2">
    <source>
        <dbReference type="EMBL" id="KAG7043714.1"/>
    </source>
</evidence>
<evidence type="ECO:0000313" key="3">
    <source>
        <dbReference type="Proteomes" id="UP000699042"/>
    </source>
</evidence>
<dbReference type="AlphaFoldDB" id="A0A9P7QUF0"/>
<organism evidence="2 3">
    <name type="scientific">Colletotrichum scovillei</name>
    <dbReference type="NCBI Taxonomy" id="1209932"/>
    <lineage>
        <taxon>Eukaryota</taxon>
        <taxon>Fungi</taxon>
        <taxon>Dikarya</taxon>
        <taxon>Ascomycota</taxon>
        <taxon>Pezizomycotina</taxon>
        <taxon>Sordariomycetes</taxon>
        <taxon>Hypocreomycetidae</taxon>
        <taxon>Glomerellales</taxon>
        <taxon>Glomerellaceae</taxon>
        <taxon>Colletotrichum</taxon>
        <taxon>Colletotrichum acutatum species complex</taxon>
    </lineage>
</organism>
<feature type="compositionally biased region" description="Basic and acidic residues" evidence="1">
    <location>
        <begin position="1"/>
        <end position="10"/>
    </location>
</feature>
<feature type="region of interest" description="Disordered" evidence="1">
    <location>
        <begin position="1"/>
        <end position="21"/>
    </location>
</feature>